<organism evidence="3 4">
    <name type="scientific">Kineothrix sedimenti</name>
    <dbReference type="NCBI Taxonomy" id="3123317"/>
    <lineage>
        <taxon>Bacteria</taxon>
        <taxon>Bacillati</taxon>
        <taxon>Bacillota</taxon>
        <taxon>Clostridia</taxon>
        <taxon>Lachnospirales</taxon>
        <taxon>Lachnospiraceae</taxon>
        <taxon>Kineothrix</taxon>
    </lineage>
</organism>
<dbReference type="Pfam" id="PF10145">
    <property type="entry name" value="PhageMin_Tail"/>
    <property type="match status" value="1"/>
</dbReference>
<dbReference type="EMBL" id="CP146256">
    <property type="protein sequence ID" value="XAH72822.1"/>
    <property type="molecule type" value="Genomic_DNA"/>
</dbReference>
<dbReference type="NCBIfam" id="TIGR01760">
    <property type="entry name" value="tape_meas_TP901"/>
    <property type="match status" value="1"/>
</dbReference>
<keyword evidence="4" id="KW-1185">Reference proteome</keyword>
<dbReference type="RefSeq" id="WP_342756435.1">
    <property type="nucleotide sequence ID" value="NZ_CP146256.1"/>
</dbReference>
<feature type="domain" description="Phage tail tape measure protein" evidence="2">
    <location>
        <begin position="102"/>
        <end position="309"/>
    </location>
</feature>
<evidence type="ECO:0000259" key="2">
    <source>
        <dbReference type="Pfam" id="PF10145"/>
    </source>
</evidence>
<accession>A0ABZ3EU01</accession>
<dbReference type="PANTHER" id="PTHR37813">
    <property type="entry name" value="FELS-2 PROPHAGE PROTEIN"/>
    <property type="match status" value="1"/>
</dbReference>
<evidence type="ECO:0000256" key="1">
    <source>
        <dbReference type="ARBA" id="ARBA00022612"/>
    </source>
</evidence>
<dbReference type="InterPro" id="IPR010090">
    <property type="entry name" value="Phage_tape_meas"/>
</dbReference>
<dbReference type="Proteomes" id="UP001451571">
    <property type="component" value="Chromosome"/>
</dbReference>
<reference evidence="3 4" key="1">
    <citation type="submission" date="2024-02" db="EMBL/GenBank/DDBJ databases">
        <title>Bacterial strain from lacustrine sediment.</title>
        <authorList>
            <person name="Petit C."/>
            <person name="Fadhlaoui K."/>
        </authorList>
    </citation>
    <scope>NUCLEOTIDE SEQUENCE [LARGE SCALE GENOMIC DNA]</scope>
    <source>
        <strain evidence="3 4">IPX-CK</strain>
    </source>
</reference>
<protein>
    <submittedName>
        <fullName evidence="3">Phage tail tape measure protein</fullName>
    </submittedName>
</protein>
<evidence type="ECO:0000313" key="3">
    <source>
        <dbReference type="EMBL" id="XAH72822.1"/>
    </source>
</evidence>
<sequence>MSKNDNKIDVSIQITDSQETIQKKLSKAARNLKIEASLGENSKEKSSMLSKWLNMTKIIKVADIAIKSMANQVIKLNTAETDLAMAANMTKPQMTALISSYSKLGAELKATVTDITQLGTEWLKHGKTVAETTTLIKDAMVLSKIGNLSSAESTKYLASIMDGYKISAEGAMNIVDKLSSVDVASGANIGGLAAGISEVAKNADSAGISFDKLIGYFAAVGDSSQAATTNLSGSINAVLSRMENIELSKLEDYENNGESLSGIEAVLGKENISLRDSSDSFRDLGEVLDEVGSKWNSYSEASQSAVAGAFAGSEHSDNFAILMGNYDNAMKYAEISLDSSGQAMEKFSVYQESLTSKTEEFKNAFIGLSTTVLDSDFLKDIIESGTSLINIFDANIGKLGVIPTLSAGIGAALSIKNVGGARMFALKI</sequence>
<evidence type="ECO:0000313" key="4">
    <source>
        <dbReference type="Proteomes" id="UP001451571"/>
    </source>
</evidence>
<gene>
    <name evidence="3" type="ORF">V6984_15080</name>
</gene>
<proteinExistence type="predicted"/>
<keyword evidence="1" id="KW-1188">Viral release from host cell</keyword>
<dbReference type="PANTHER" id="PTHR37813:SF1">
    <property type="entry name" value="FELS-2 PROPHAGE PROTEIN"/>
    <property type="match status" value="1"/>
</dbReference>
<name>A0ABZ3EU01_9FIRM</name>